<feature type="compositionally biased region" description="Basic and acidic residues" evidence="1">
    <location>
        <begin position="122"/>
        <end position="135"/>
    </location>
</feature>
<evidence type="ECO:0000256" key="1">
    <source>
        <dbReference type="SAM" id="MobiDB-lite"/>
    </source>
</evidence>
<dbReference type="Gene3D" id="3.40.50.1400">
    <property type="match status" value="2"/>
</dbReference>
<sequence>MNDTLYYNKESIMKKRTIALLTTLALATGMVAGCGSNTAATDTAKTSETVSSEKTEATETVESTEVDDQAAADHVAELIDAIYVQTRNDDTDAQCAEAKEAWDALTDAQKELVSGENADPDYFGRDTGDASKDDPLNEDNIGENELLVVSFGTSFNDSRAEDISGIEKALEAAYPDWSVRRAFTAQIIINHVQARDDEKIDNVDQALERAVDNGVKNLVVQPTHLMHGAEYDELVETLDNYKDKFETVTVAEPMLGEVGSDATVINEDKAKVAEAITAEAVKTAGYDSLDAAKEDGTAFVFMGHGTSHSAKVSYSQMAAQMKDLSYDNVFIGTVEGEPEETACENVIEAVKEAGYTKVVLRPLMVVAGDHANNDMAGDDEDSWKSQFTASGYFDSVDTQISGLGRIEAIQQIYIDHTKDAIDSLGDLESTSTTESTVGTLEDGVYTAKFDTDSSMFHVNEADEGRGILTVENGKMTIHISLVSKKIVNLFVGTADDAKKDGADILEPTTDTVKYSDGTTDEVYGFDVPVEALDEEFDLAILGTKGEWYDHKVSVSDPQETDN</sequence>
<reference evidence="3 4" key="1">
    <citation type="submission" date="2010-03" db="EMBL/GenBank/DDBJ databases">
        <title>The genome sequence of Roseburia intestinalis XB6B4.</title>
        <authorList>
            <consortium name="metaHIT consortium -- http://www.metahit.eu/"/>
            <person name="Pajon A."/>
            <person name="Turner K."/>
            <person name="Parkhill J."/>
            <person name="Bernalier A."/>
        </authorList>
    </citation>
    <scope>NUCLEOTIDE SEQUENCE [LARGE SCALE GENOMIC DNA]</scope>
    <source>
        <strain evidence="3 4">XB6B4</strain>
    </source>
</reference>
<organism evidence="3 4">
    <name type="scientific">Roseburia intestinalis XB6B4</name>
    <dbReference type="NCBI Taxonomy" id="718255"/>
    <lineage>
        <taxon>Bacteria</taxon>
        <taxon>Bacillati</taxon>
        <taxon>Bacillota</taxon>
        <taxon>Clostridia</taxon>
        <taxon>Lachnospirales</taxon>
        <taxon>Lachnospiraceae</taxon>
        <taxon>Roseburia</taxon>
    </lineage>
</organism>
<gene>
    <name evidence="3" type="ORF">RO1_19340</name>
</gene>
<dbReference type="GO" id="GO:0016852">
    <property type="term" value="F:sirohydrochlorin cobaltochelatase activity"/>
    <property type="evidence" value="ECO:0007669"/>
    <property type="project" value="InterPro"/>
</dbReference>
<feature type="chain" id="PRO_5039228877" evidence="2">
    <location>
        <begin position="33"/>
        <end position="562"/>
    </location>
</feature>
<dbReference type="CDD" id="cd03413">
    <property type="entry name" value="CbiK_C"/>
    <property type="match status" value="1"/>
</dbReference>
<reference evidence="3 4" key="2">
    <citation type="submission" date="2010-03" db="EMBL/GenBank/DDBJ databases">
        <authorList>
            <person name="Pajon A."/>
        </authorList>
    </citation>
    <scope>NUCLEOTIDE SEQUENCE [LARGE SCALE GENOMIC DNA]</scope>
    <source>
        <strain evidence="3 4">XB6B4</strain>
    </source>
</reference>
<dbReference type="PATRIC" id="fig|718255.3.peg.3110"/>
<feature type="region of interest" description="Disordered" evidence="1">
    <location>
        <begin position="116"/>
        <end position="139"/>
    </location>
</feature>
<dbReference type="Pfam" id="PF06180">
    <property type="entry name" value="CbiK"/>
    <property type="match status" value="1"/>
</dbReference>
<accession>D4KYP0</accession>
<dbReference type="EMBL" id="FP929050">
    <property type="protein sequence ID" value="CBL12480.1"/>
    <property type="molecule type" value="Genomic_DNA"/>
</dbReference>
<dbReference type="Proteomes" id="UP000008953">
    <property type="component" value="Chromosome"/>
</dbReference>
<feature type="signal peptide" evidence="2">
    <location>
        <begin position="1"/>
        <end position="32"/>
    </location>
</feature>
<evidence type="ECO:0000313" key="4">
    <source>
        <dbReference type="Proteomes" id="UP000008953"/>
    </source>
</evidence>
<keyword evidence="2" id="KW-0732">Signal</keyword>
<name>D4KYP0_9FIRM</name>
<evidence type="ECO:0000313" key="3">
    <source>
        <dbReference type="EMBL" id="CBL12480.1"/>
    </source>
</evidence>
<dbReference type="SUPFAM" id="SSF53800">
    <property type="entry name" value="Chelatase"/>
    <property type="match status" value="1"/>
</dbReference>
<dbReference type="GO" id="GO:0019251">
    <property type="term" value="P:anaerobic cobalamin biosynthetic process"/>
    <property type="evidence" value="ECO:0007669"/>
    <property type="project" value="InterPro"/>
</dbReference>
<dbReference type="KEGG" id="rix:RO1_19340"/>
<dbReference type="AlphaFoldDB" id="D4KYP0"/>
<dbReference type="InterPro" id="IPR010388">
    <property type="entry name" value="Anaerobic_Co-chelatase"/>
</dbReference>
<dbReference type="HOGENOM" id="CLU_036584_0_0_9"/>
<evidence type="ECO:0000256" key="2">
    <source>
        <dbReference type="SAM" id="SignalP"/>
    </source>
</evidence>
<feature type="region of interest" description="Disordered" evidence="1">
    <location>
        <begin position="37"/>
        <end position="63"/>
    </location>
</feature>
<protein>
    <submittedName>
        <fullName evidence="3">Cobalamin biosynthesis protein CbiK, Co2+ chelatase</fullName>
    </submittedName>
</protein>
<proteinExistence type="predicted"/>